<comment type="catalytic activity">
    <reaction evidence="25">
        <text>1-tetradecanoyl-2-(9Z,12Z-octadecadienoyl)-sn-glycero-3-phosphocholine + H2O = 1-tetradecanoyl-sn-glycero-3-phosphocholine + (9Z,12Z)-octadecadienoate + H(+)</text>
        <dbReference type="Rhea" id="RHEA:54392"/>
        <dbReference type="ChEBI" id="CHEBI:15377"/>
        <dbReference type="ChEBI" id="CHEBI:15378"/>
        <dbReference type="ChEBI" id="CHEBI:30245"/>
        <dbReference type="ChEBI" id="CHEBI:64489"/>
        <dbReference type="ChEBI" id="CHEBI:86094"/>
    </reaction>
    <physiologicalReaction direction="left-to-right" evidence="25">
        <dbReference type="Rhea" id="RHEA:54393"/>
    </physiologicalReaction>
</comment>
<sequence>MRGALGSLPELLLRGWGEPLLLLAASAAFLGYYWVCVPQRPLLVGGLPFCAFLEAHCPVVREPFHPTPWCFEGRLQTLLRFFLQSRPRVAYRSELLRTADGGQLLLDWADNAESQRYPEPGTRPTVLLLPGLTSNSQATYVLHLVQQASRAGYRTVVFNNRGCKGEELLTPRAFCASNTEDLQTVVTHIKAQHPRAPLLAVGVSLGGILVLKYLAQQGRNTGLVAAMTLSVPWDAEESSRSLEQPLNFLLFNRRLTANLCHLLSRHRKVIAEKVDVEHVLQARSIREFDERYTAVVFGYGTCAAYYRDASPSHSVHAVRLPVLCLNAADDPFSPLQGECGGLWAQRGALGPACGCLTRSLSAIPLAAARRLPTLAVLVTARGGHIGFLEGLFPRHESYMDRVFAQFLAAAFEHSQELSRSLGPERPAPQ</sequence>
<reference evidence="37" key="1">
    <citation type="submission" date="2021-09" db="EMBL/GenBank/DDBJ databases">
        <title>The genome of Mauremys mutica provides insights into the evolution of semi-aquatic lifestyle.</title>
        <authorList>
            <person name="Gong S."/>
            <person name="Gao Y."/>
        </authorList>
    </citation>
    <scope>NUCLEOTIDE SEQUENCE</scope>
    <source>
        <strain evidence="37">MM-2020</strain>
        <tissue evidence="37">Muscle</tissue>
    </source>
</reference>
<keyword evidence="12" id="KW-1208">Phospholipid metabolism</keyword>
<comment type="catalytic activity">
    <reaction evidence="22">
        <text>1-O-hexadecyl-2-nonadioyl-sn-glycero-3-phosphocholine + H2O = nonanedioate + 1-O-hexadecyl-sn-glycero-3-phosphocholine + H(+)</text>
        <dbReference type="Rhea" id="RHEA:54552"/>
        <dbReference type="ChEBI" id="CHEBI:15377"/>
        <dbReference type="ChEBI" id="CHEBI:15378"/>
        <dbReference type="ChEBI" id="CHEBI:64496"/>
        <dbReference type="ChEBI" id="CHEBI:78208"/>
        <dbReference type="ChEBI" id="CHEBI:138269"/>
    </reaction>
    <physiologicalReaction direction="left-to-right" evidence="22">
        <dbReference type="Rhea" id="RHEA:54553"/>
    </physiologicalReaction>
</comment>
<evidence type="ECO:0000256" key="23">
    <source>
        <dbReference type="ARBA" id="ARBA00050674"/>
    </source>
</evidence>
<dbReference type="GO" id="GO:0008126">
    <property type="term" value="F:acetylesterase activity"/>
    <property type="evidence" value="ECO:0007669"/>
    <property type="project" value="TreeGrafter"/>
</dbReference>
<keyword evidence="11" id="KW-0472">Membrane</keyword>
<keyword evidence="9" id="KW-1133">Transmembrane helix</keyword>
<dbReference type="GO" id="GO:0047372">
    <property type="term" value="F:monoacylglycerol lipase activity"/>
    <property type="evidence" value="ECO:0007669"/>
    <property type="project" value="TreeGrafter"/>
</dbReference>
<comment type="catalytic activity">
    <reaction evidence="24">
        <text>1-tetradecanoyl-2-(5Z,8Z,11Z,14Z-eicosatetraenoyl)-sn-glycero-3-phosphocholine + H2O = 2-(5Z,8Z,11Z,14Z)-eicosatetraenoyl-sn-glycero-3-phosphocholine + tetradecanoate + H(+)</text>
        <dbReference type="Rhea" id="RHEA:54396"/>
        <dbReference type="ChEBI" id="CHEBI:15377"/>
        <dbReference type="ChEBI" id="CHEBI:15378"/>
        <dbReference type="ChEBI" id="CHEBI:30807"/>
        <dbReference type="ChEBI" id="CHEBI:76079"/>
        <dbReference type="ChEBI" id="CHEBI:86102"/>
    </reaction>
    <physiologicalReaction direction="left-to-right" evidence="24">
        <dbReference type="Rhea" id="RHEA:54397"/>
    </physiologicalReaction>
</comment>
<evidence type="ECO:0000256" key="6">
    <source>
        <dbReference type="ARBA" id="ARBA00022692"/>
    </source>
</evidence>
<dbReference type="GO" id="GO:0016020">
    <property type="term" value="C:membrane"/>
    <property type="evidence" value="ECO:0007669"/>
    <property type="project" value="UniProtKB-SubCell"/>
</dbReference>
<comment type="catalytic activity">
    <reaction evidence="29">
        <text>1-octadecanoyl-2-octanoyl-sn-glycero-3-phosphocholine + H2O = 1-octadecanoyl-sn-glycero-3-phosphocholine + octanoate + H(+)</text>
        <dbReference type="Rhea" id="RHEA:54468"/>
        <dbReference type="ChEBI" id="CHEBI:15377"/>
        <dbReference type="ChEBI" id="CHEBI:15378"/>
        <dbReference type="ChEBI" id="CHEBI:25646"/>
        <dbReference type="ChEBI" id="CHEBI:73858"/>
        <dbReference type="ChEBI" id="CHEBI:138213"/>
    </reaction>
    <physiologicalReaction direction="left-to-right" evidence="29">
        <dbReference type="Rhea" id="RHEA:54469"/>
    </physiologicalReaction>
</comment>
<evidence type="ECO:0000256" key="14">
    <source>
        <dbReference type="ARBA" id="ARBA00023721"/>
    </source>
</evidence>
<evidence type="ECO:0000256" key="24">
    <source>
        <dbReference type="ARBA" id="ARBA00051164"/>
    </source>
</evidence>
<keyword evidence="5" id="KW-0719">Serine esterase</keyword>
<comment type="catalytic activity">
    <reaction evidence="30">
        <text>1-hexadecanoyl-2-nonadioyl-sn-glycero-3-phosphocholine + H2O = nonanedioate + 1-hexadecanoyl-sn-glycero-3-phosphocholine + H(+)</text>
        <dbReference type="Rhea" id="RHEA:41388"/>
        <dbReference type="ChEBI" id="CHEBI:15377"/>
        <dbReference type="ChEBI" id="CHEBI:15378"/>
        <dbReference type="ChEBI" id="CHEBI:72998"/>
        <dbReference type="ChEBI" id="CHEBI:78207"/>
        <dbReference type="ChEBI" id="CHEBI:78208"/>
    </reaction>
    <physiologicalReaction direction="left-to-right" evidence="30">
        <dbReference type="Rhea" id="RHEA:41389"/>
    </physiologicalReaction>
</comment>
<dbReference type="PIRSF" id="PIRSF005211">
    <property type="entry name" value="Ab_hydro_YheT"/>
    <property type="match status" value="1"/>
</dbReference>
<evidence type="ECO:0000256" key="5">
    <source>
        <dbReference type="ARBA" id="ARBA00022487"/>
    </source>
</evidence>
<dbReference type="GO" id="GO:0004623">
    <property type="term" value="F:phospholipase A2 activity"/>
    <property type="evidence" value="ECO:0007669"/>
    <property type="project" value="UniProtKB-EC"/>
</dbReference>
<evidence type="ECO:0000313" key="37">
    <source>
        <dbReference type="EMBL" id="KAH1173410.1"/>
    </source>
</evidence>
<dbReference type="EC" id="3.1.1.4" evidence="4"/>
<evidence type="ECO:0000259" key="36">
    <source>
        <dbReference type="Pfam" id="PF00561"/>
    </source>
</evidence>
<comment type="catalytic activity">
    <reaction evidence="13">
        <text>a 1,2-diacyl-sn-glycero-3-phosphocholine + H2O = a 1-acyl-sn-glycero-3-phosphocholine + a fatty acid + H(+)</text>
        <dbReference type="Rhea" id="RHEA:15801"/>
        <dbReference type="ChEBI" id="CHEBI:15377"/>
        <dbReference type="ChEBI" id="CHEBI:15378"/>
        <dbReference type="ChEBI" id="CHEBI:28868"/>
        <dbReference type="ChEBI" id="CHEBI:57643"/>
        <dbReference type="ChEBI" id="CHEBI:58168"/>
        <dbReference type="EC" id="3.1.1.4"/>
    </reaction>
    <physiologicalReaction direction="left-to-right" evidence="13">
        <dbReference type="Rhea" id="RHEA:15802"/>
    </physiologicalReaction>
</comment>
<dbReference type="Proteomes" id="UP000827986">
    <property type="component" value="Unassembled WGS sequence"/>
</dbReference>
<evidence type="ECO:0000256" key="15">
    <source>
        <dbReference type="ARBA" id="ARBA00036688"/>
    </source>
</evidence>
<evidence type="ECO:0000256" key="33">
    <source>
        <dbReference type="ARBA" id="ARBA00071303"/>
    </source>
</evidence>
<comment type="caution">
    <text evidence="37">The sequence shown here is derived from an EMBL/GenBank/DDBJ whole genome shotgun (WGS) entry which is preliminary data.</text>
</comment>
<evidence type="ECO:0000256" key="30">
    <source>
        <dbReference type="ARBA" id="ARBA00052808"/>
    </source>
</evidence>
<dbReference type="SUPFAM" id="SSF53474">
    <property type="entry name" value="alpha/beta-Hydrolases"/>
    <property type="match status" value="1"/>
</dbReference>
<evidence type="ECO:0000256" key="26">
    <source>
        <dbReference type="ARBA" id="ARBA00052087"/>
    </source>
</evidence>
<evidence type="ECO:0000256" key="22">
    <source>
        <dbReference type="ARBA" id="ARBA00050276"/>
    </source>
</evidence>
<evidence type="ECO:0000256" key="11">
    <source>
        <dbReference type="ARBA" id="ARBA00023136"/>
    </source>
</evidence>
<feature type="domain" description="AB hydrolase-1" evidence="36">
    <location>
        <begin position="124"/>
        <end position="336"/>
    </location>
</feature>
<evidence type="ECO:0000256" key="34">
    <source>
        <dbReference type="ARBA" id="ARBA00082158"/>
    </source>
</evidence>
<dbReference type="GO" id="GO:0051793">
    <property type="term" value="P:medium-chain fatty acid catabolic process"/>
    <property type="evidence" value="ECO:0007669"/>
    <property type="project" value="TreeGrafter"/>
</dbReference>
<evidence type="ECO:0000256" key="21">
    <source>
        <dbReference type="ARBA" id="ARBA00050195"/>
    </source>
</evidence>
<evidence type="ECO:0000256" key="16">
    <source>
        <dbReference type="ARBA" id="ARBA00047611"/>
    </source>
</evidence>
<comment type="subcellular location">
    <subcellularLocation>
        <location evidence="1">Membrane</location>
        <topology evidence="1">Single-pass type II membrane protein</topology>
    </subcellularLocation>
</comment>
<evidence type="ECO:0000256" key="3">
    <source>
        <dbReference type="ARBA" id="ARBA00013179"/>
    </source>
</evidence>
<comment type="catalytic activity">
    <reaction evidence="17">
        <text>1-hexadecanoyl-2-(9-oxononanoyl)-sn-glycero-3-phosphocholine + H2O = 9-oxononanoate + 1-hexadecanoyl-sn-glycero-3-phosphocholine + H(+)</text>
        <dbReference type="Rhea" id="RHEA:41179"/>
        <dbReference type="ChEBI" id="CHEBI:15377"/>
        <dbReference type="ChEBI" id="CHEBI:15378"/>
        <dbReference type="ChEBI" id="CHEBI:61042"/>
        <dbReference type="ChEBI" id="CHEBI:72998"/>
        <dbReference type="ChEBI" id="CHEBI:77812"/>
    </reaction>
    <physiologicalReaction direction="left-to-right" evidence="17">
        <dbReference type="Rhea" id="RHEA:41180"/>
    </physiologicalReaction>
</comment>
<dbReference type="GO" id="GO:0051792">
    <property type="term" value="P:medium-chain fatty acid biosynthetic process"/>
    <property type="evidence" value="ECO:0007669"/>
    <property type="project" value="TreeGrafter"/>
</dbReference>
<comment type="catalytic activity">
    <reaction evidence="20">
        <text>1-octadecanoyl-2-nonanoyl-sn-glycero-3-phosphocholine + H2O = nonanoate + 1-octadecanoyl-sn-glycero-3-phosphocholine + H(+)</text>
        <dbReference type="Rhea" id="RHEA:54472"/>
        <dbReference type="ChEBI" id="CHEBI:15377"/>
        <dbReference type="ChEBI" id="CHEBI:15378"/>
        <dbReference type="ChEBI" id="CHEBI:32361"/>
        <dbReference type="ChEBI" id="CHEBI:73858"/>
        <dbReference type="ChEBI" id="CHEBI:138214"/>
    </reaction>
    <physiologicalReaction direction="left-to-right" evidence="20">
        <dbReference type="Rhea" id="RHEA:54473"/>
    </physiologicalReaction>
</comment>
<evidence type="ECO:0000256" key="20">
    <source>
        <dbReference type="ARBA" id="ARBA00050182"/>
    </source>
</evidence>
<evidence type="ECO:0000256" key="1">
    <source>
        <dbReference type="ARBA" id="ARBA00004606"/>
    </source>
</evidence>
<comment type="catalytic activity">
    <reaction evidence="15">
        <text>a 1,2-diacyl-sn-glycero-3-phosphocholine + H2O = a 2-acyl-sn-glycero-3-phosphocholine + a fatty acid + H(+)</text>
        <dbReference type="Rhea" id="RHEA:18689"/>
        <dbReference type="ChEBI" id="CHEBI:15377"/>
        <dbReference type="ChEBI" id="CHEBI:15378"/>
        <dbReference type="ChEBI" id="CHEBI:28868"/>
        <dbReference type="ChEBI" id="CHEBI:57643"/>
        <dbReference type="ChEBI" id="CHEBI:57875"/>
        <dbReference type="EC" id="3.1.1.32"/>
    </reaction>
    <physiologicalReaction direction="left-to-right" evidence="15">
        <dbReference type="Rhea" id="RHEA:18690"/>
    </physiologicalReaction>
</comment>
<evidence type="ECO:0000256" key="27">
    <source>
        <dbReference type="ARBA" id="ARBA00052144"/>
    </source>
</evidence>
<accession>A0A9D3X648</accession>
<dbReference type="InterPro" id="IPR050960">
    <property type="entry name" value="AB_hydrolase_4_sf"/>
</dbReference>
<comment type="catalytic activity">
    <reaction evidence="31">
        <text>1,2-ditetradecanoyl-sn-glycero-3-phosphocholine + H2O = 2-tetradecanoyl-sn-glycero-3-phosphocholine + tetradecanoate + H(+)</text>
        <dbReference type="Rhea" id="RHEA:54404"/>
        <dbReference type="ChEBI" id="CHEBI:15377"/>
        <dbReference type="ChEBI" id="CHEBI:15378"/>
        <dbReference type="ChEBI" id="CHEBI:30807"/>
        <dbReference type="ChEBI" id="CHEBI:45240"/>
        <dbReference type="ChEBI" id="CHEBI:131738"/>
    </reaction>
    <physiologicalReaction direction="left-to-right" evidence="31">
        <dbReference type="Rhea" id="RHEA:54405"/>
    </physiologicalReaction>
</comment>
<dbReference type="PANTHER" id="PTHR10794:SF60">
    <property type="entry name" value="PROTEIN ABHD1"/>
    <property type="match status" value="1"/>
</dbReference>
<evidence type="ECO:0000256" key="4">
    <source>
        <dbReference type="ARBA" id="ARBA00013278"/>
    </source>
</evidence>
<evidence type="ECO:0000256" key="10">
    <source>
        <dbReference type="ARBA" id="ARBA00023098"/>
    </source>
</evidence>
<evidence type="ECO:0000256" key="9">
    <source>
        <dbReference type="ARBA" id="ARBA00022989"/>
    </source>
</evidence>
<keyword evidence="8" id="KW-0735">Signal-anchor</keyword>
<dbReference type="EC" id="3.1.1.32" evidence="3"/>
<evidence type="ECO:0000313" key="38">
    <source>
        <dbReference type="Proteomes" id="UP000827986"/>
    </source>
</evidence>
<gene>
    <name evidence="37" type="ORF">KIL84_017249</name>
</gene>
<dbReference type="GO" id="GO:0046470">
    <property type="term" value="P:phosphatidylcholine metabolic process"/>
    <property type="evidence" value="ECO:0007669"/>
    <property type="project" value="UniProtKB-ARBA"/>
</dbReference>
<comment type="catalytic activity">
    <reaction evidence="14">
        <text>1-O-hexadecyl-2-acetyl-sn-glycero-3-phosphocholine + H2O = 1-O-hexadecyl-sn-glycero-3-phosphocholine + acetate + H(+)</text>
        <dbReference type="Rhea" id="RHEA:40479"/>
        <dbReference type="ChEBI" id="CHEBI:15377"/>
        <dbReference type="ChEBI" id="CHEBI:15378"/>
        <dbReference type="ChEBI" id="CHEBI:30089"/>
        <dbReference type="ChEBI" id="CHEBI:44811"/>
        <dbReference type="ChEBI" id="CHEBI:64496"/>
    </reaction>
    <physiologicalReaction direction="left-to-right" evidence="14">
        <dbReference type="Rhea" id="RHEA:40480"/>
    </physiologicalReaction>
</comment>
<evidence type="ECO:0000256" key="8">
    <source>
        <dbReference type="ARBA" id="ARBA00022968"/>
    </source>
</evidence>
<evidence type="ECO:0000256" key="13">
    <source>
        <dbReference type="ARBA" id="ARBA00023422"/>
    </source>
</evidence>
<evidence type="ECO:0000256" key="31">
    <source>
        <dbReference type="ARBA" id="ARBA00052894"/>
    </source>
</evidence>
<feature type="active site" description="Charge relay system" evidence="35">
    <location>
        <position position="204"/>
    </location>
</feature>
<comment type="similarity">
    <text evidence="2">Belongs to the AB hydrolase superfamily. AB hydrolase 4 family.</text>
</comment>
<comment type="catalytic activity">
    <reaction evidence="16">
        <text>1-hexadecanoyl-2-(5-oxopentanoyl)-sn-glycero-3-phosphocholine + H2O = 5-oxopentanoate + 1-hexadecanoyl-sn-glycero-3-phosphocholine + H(+)</text>
        <dbReference type="Rhea" id="RHEA:40483"/>
        <dbReference type="ChEBI" id="CHEBI:15377"/>
        <dbReference type="ChEBI" id="CHEBI:15378"/>
        <dbReference type="ChEBI" id="CHEBI:16120"/>
        <dbReference type="ChEBI" id="CHEBI:72998"/>
        <dbReference type="ChEBI" id="CHEBI:77890"/>
    </reaction>
    <physiologicalReaction direction="left-to-right" evidence="16">
        <dbReference type="Rhea" id="RHEA:40484"/>
    </physiologicalReaction>
</comment>
<evidence type="ECO:0000256" key="12">
    <source>
        <dbReference type="ARBA" id="ARBA00023264"/>
    </source>
</evidence>
<comment type="function">
    <text evidence="32">Phospholipase that may play a role in phospholipids remodeling. May selectively cleave myristate (C14)-containing phosphatidylcholines through its predominant phospholipase 1 activity, cleaving preferentially acyl groups in sn1 position. In parallel, may have a minor phospholipase 2 activity acting on acyl groups in position sn2. In addition to (C14)-containing phosphatidylcholines, may also act on other medium-chain-containing and oxidatively truncated phospholipids.</text>
</comment>
<dbReference type="FunFam" id="3.40.50.1820:FF:000079">
    <property type="entry name" value="Abhydrolase domain-containing 3"/>
    <property type="match status" value="1"/>
</dbReference>
<keyword evidence="7" id="KW-0378">Hydrolase</keyword>
<feature type="active site" description="Charge relay system" evidence="35">
    <location>
        <position position="330"/>
    </location>
</feature>
<dbReference type="Pfam" id="PF00561">
    <property type="entry name" value="Abhydrolase_1"/>
    <property type="match status" value="1"/>
</dbReference>
<evidence type="ECO:0000256" key="19">
    <source>
        <dbReference type="ARBA" id="ARBA00050145"/>
    </source>
</evidence>
<dbReference type="Gene3D" id="3.40.50.1820">
    <property type="entry name" value="alpha/beta hydrolase"/>
    <property type="match status" value="1"/>
</dbReference>
<feature type="active site" description="Charge relay system" evidence="35">
    <location>
        <position position="384"/>
    </location>
</feature>
<evidence type="ECO:0000256" key="7">
    <source>
        <dbReference type="ARBA" id="ARBA00022801"/>
    </source>
</evidence>
<dbReference type="InterPro" id="IPR012020">
    <property type="entry name" value="ABHD4"/>
</dbReference>
<dbReference type="EMBL" id="JAHDVG010000482">
    <property type="protein sequence ID" value="KAH1173410.1"/>
    <property type="molecule type" value="Genomic_DNA"/>
</dbReference>
<evidence type="ECO:0000256" key="35">
    <source>
        <dbReference type="PIRSR" id="PIRSR005211-1"/>
    </source>
</evidence>
<evidence type="ECO:0000256" key="28">
    <source>
        <dbReference type="ARBA" id="ARBA00052588"/>
    </source>
</evidence>
<organism evidence="37 38">
    <name type="scientific">Mauremys mutica</name>
    <name type="common">yellowpond turtle</name>
    <dbReference type="NCBI Taxonomy" id="74926"/>
    <lineage>
        <taxon>Eukaryota</taxon>
        <taxon>Metazoa</taxon>
        <taxon>Chordata</taxon>
        <taxon>Craniata</taxon>
        <taxon>Vertebrata</taxon>
        <taxon>Euteleostomi</taxon>
        <taxon>Archelosauria</taxon>
        <taxon>Testudinata</taxon>
        <taxon>Testudines</taxon>
        <taxon>Cryptodira</taxon>
        <taxon>Durocryptodira</taxon>
        <taxon>Testudinoidea</taxon>
        <taxon>Geoemydidae</taxon>
        <taxon>Geoemydinae</taxon>
        <taxon>Mauremys</taxon>
    </lineage>
</organism>
<keyword evidence="10" id="KW-0443">Lipid metabolism</keyword>
<comment type="catalytic activity">
    <reaction evidence="21">
        <text>1-tetradecanoyl-2-(4Z,7Z,10Z,13Z,16Z,19Z-docosahexaenoyl)-sn-glycero-3-phosphocholine + H2O = 2-(4Z,7Z,10Z,13Z,16Z,19Z-docosahexaenoyl)-sn-glycero-3-phosphocholine + tetradecanoate + H(+)</text>
        <dbReference type="Rhea" id="RHEA:54400"/>
        <dbReference type="ChEBI" id="CHEBI:15377"/>
        <dbReference type="ChEBI" id="CHEBI:15378"/>
        <dbReference type="ChEBI" id="CHEBI:30807"/>
        <dbReference type="ChEBI" id="CHEBI:76085"/>
        <dbReference type="ChEBI" id="CHEBI:86162"/>
    </reaction>
    <physiologicalReaction direction="left-to-right" evidence="21">
        <dbReference type="Rhea" id="RHEA:54401"/>
    </physiologicalReaction>
</comment>
<comment type="catalytic activity">
    <reaction evidence="23">
        <text>1-octadecanoyl-2-pentanoyl-sn-glycero-3-phosphocholine + H2O = pentanoate + 1-octadecanoyl-sn-glycero-3-phosphocholine + H(+)</text>
        <dbReference type="Rhea" id="RHEA:54460"/>
        <dbReference type="ChEBI" id="CHEBI:15377"/>
        <dbReference type="ChEBI" id="CHEBI:15378"/>
        <dbReference type="ChEBI" id="CHEBI:31011"/>
        <dbReference type="ChEBI" id="CHEBI:73858"/>
        <dbReference type="ChEBI" id="CHEBI:138211"/>
    </reaction>
    <physiologicalReaction direction="left-to-right" evidence="23">
        <dbReference type="Rhea" id="RHEA:54461"/>
    </physiologicalReaction>
</comment>
<evidence type="ECO:0000256" key="18">
    <source>
        <dbReference type="ARBA" id="ARBA00048471"/>
    </source>
</evidence>
<comment type="catalytic activity">
    <reaction evidence="27">
        <text>1-tetradecanoyl-2-(9Z,12Z-octadecadienoyl)-sn-glycero-3-phosphocholine + H2O = 2-(9Z,12Z-octadecadienoyl)-sn-glycero-3-phosphocholine + tetradecanoate + H(+)</text>
        <dbReference type="Rhea" id="RHEA:54388"/>
        <dbReference type="ChEBI" id="CHEBI:15377"/>
        <dbReference type="ChEBI" id="CHEBI:15378"/>
        <dbReference type="ChEBI" id="CHEBI:30807"/>
        <dbReference type="ChEBI" id="CHEBI:76084"/>
        <dbReference type="ChEBI" id="CHEBI:86094"/>
    </reaction>
    <physiologicalReaction direction="left-to-right" evidence="27">
        <dbReference type="Rhea" id="RHEA:54389"/>
    </physiologicalReaction>
</comment>
<evidence type="ECO:0000256" key="2">
    <source>
        <dbReference type="ARBA" id="ARBA00010884"/>
    </source>
</evidence>
<keyword evidence="38" id="KW-1185">Reference proteome</keyword>
<evidence type="ECO:0000256" key="25">
    <source>
        <dbReference type="ARBA" id="ARBA00051705"/>
    </source>
</evidence>
<comment type="catalytic activity">
    <reaction evidence="18">
        <text>1-hexadecanoyl-2-glutaroyl-sn-glycero-3-phosphocholine + H2O = glutarate + 1-hexadecanoyl-sn-glycero-3-phosphocholine + H(+)</text>
        <dbReference type="Rhea" id="RHEA:41159"/>
        <dbReference type="ChEBI" id="CHEBI:15377"/>
        <dbReference type="ChEBI" id="CHEBI:15378"/>
        <dbReference type="ChEBI" id="CHEBI:30921"/>
        <dbReference type="ChEBI" id="CHEBI:72998"/>
        <dbReference type="ChEBI" id="CHEBI:77756"/>
    </reaction>
    <physiologicalReaction direction="left-to-right" evidence="18">
        <dbReference type="Rhea" id="RHEA:41160"/>
    </physiologicalReaction>
</comment>
<dbReference type="GO" id="GO:0008970">
    <property type="term" value="F:phospholipase A1 activity"/>
    <property type="evidence" value="ECO:0007669"/>
    <property type="project" value="UniProtKB-EC"/>
</dbReference>
<protein>
    <recommendedName>
        <fullName evidence="33">Phospholipase ABHD3</fullName>
        <ecNumber evidence="3">3.1.1.32</ecNumber>
        <ecNumber evidence="4">3.1.1.4</ecNumber>
    </recommendedName>
    <alternativeName>
        <fullName evidence="34">Abhydrolase domain-containing protein 3</fullName>
    </alternativeName>
</protein>
<name>A0A9D3X648_9SAUR</name>
<comment type="catalytic activity">
    <reaction evidence="19">
        <text>1,2-ditetradecanoyl-sn-glycero-3-phosphocholine + H2O = 1-tetradecanoyl-sn-glycero-3-phosphocholine + tetradecanoate + H(+)</text>
        <dbReference type="Rhea" id="RHEA:54456"/>
        <dbReference type="ChEBI" id="CHEBI:15377"/>
        <dbReference type="ChEBI" id="CHEBI:15378"/>
        <dbReference type="ChEBI" id="CHEBI:30807"/>
        <dbReference type="ChEBI" id="CHEBI:45240"/>
        <dbReference type="ChEBI" id="CHEBI:64489"/>
    </reaction>
    <physiologicalReaction direction="left-to-right" evidence="19">
        <dbReference type="Rhea" id="RHEA:54457"/>
    </physiologicalReaction>
</comment>
<dbReference type="AlphaFoldDB" id="A0A9D3X648"/>
<evidence type="ECO:0000256" key="17">
    <source>
        <dbReference type="ARBA" id="ARBA00048288"/>
    </source>
</evidence>
<dbReference type="InterPro" id="IPR000073">
    <property type="entry name" value="AB_hydrolase_1"/>
</dbReference>
<dbReference type="InterPro" id="IPR029058">
    <property type="entry name" value="AB_hydrolase_fold"/>
</dbReference>
<evidence type="ECO:0000256" key="29">
    <source>
        <dbReference type="ARBA" id="ARBA00052747"/>
    </source>
</evidence>
<keyword evidence="6" id="KW-0812">Transmembrane</keyword>
<comment type="catalytic activity">
    <reaction evidence="26">
        <text>1-octadecanoyl-2-acetyl-sn-glycero-3-phosphocholine + H2O = 1-octadecanoyl-sn-glycero-3-phosphocholine + acetate + H(+)</text>
        <dbReference type="Rhea" id="RHEA:54408"/>
        <dbReference type="ChEBI" id="CHEBI:15377"/>
        <dbReference type="ChEBI" id="CHEBI:15378"/>
        <dbReference type="ChEBI" id="CHEBI:30089"/>
        <dbReference type="ChEBI" id="CHEBI:73858"/>
        <dbReference type="ChEBI" id="CHEBI:75220"/>
    </reaction>
    <physiologicalReaction direction="left-to-right" evidence="26">
        <dbReference type="Rhea" id="RHEA:54409"/>
    </physiologicalReaction>
</comment>
<proteinExistence type="inferred from homology"/>
<comment type="catalytic activity">
    <reaction evidence="28">
        <text>1-octadecanoyl-2-hexanoyl-sn-glycero-3-phosphocholine + H2O = hexanoate + 1-octadecanoyl-sn-glycero-3-phosphocholine + H(+)</text>
        <dbReference type="Rhea" id="RHEA:54464"/>
        <dbReference type="ChEBI" id="CHEBI:15377"/>
        <dbReference type="ChEBI" id="CHEBI:15378"/>
        <dbReference type="ChEBI" id="CHEBI:17120"/>
        <dbReference type="ChEBI" id="CHEBI:73858"/>
        <dbReference type="ChEBI" id="CHEBI:138212"/>
    </reaction>
    <physiologicalReaction direction="left-to-right" evidence="28">
        <dbReference type="Rhea" id="RHEA:54465"/>
    </physiologicalReaction>
</comment>
<evidence type="ECO:0000256" key="32">
    <source>
        <dbReference type="ARBA" id="ARBA00059841"/>
    </source>
</evidence>
<dbReference type="PANTHER" id="PTHR10794">
    <property type="entry name" value="ABHYDROLASE DOMAIN-CONTAINING PROTEIN"/>
    <property type="match status" value="1"/>
</dbReference>